<feature type="transmembrane region" description="Helical" evidence="2">
    <location>
        <begin position="60"/>
        <end position="78"/>
    </location>
</feature>
<protein>
    <submittedName>
        <fullName evidence="3">Class B sortase</fullName>
    </submittedName>
</protein>
<feature type="compositionally biased region" description="Polar residues" evidence="1">
    <location>
        <begin position="109"/>
        <end position="128"/>
    </location>
</feature>
<reference evidence="3 4" key="1">
    <citation type="submission" date="2018-08" db="EMBL/GenBank/DDBJ databases">
        <title>A genome reference for cultivated species of the human gut microbiota.</title>
        <authorList>
            <person name="Zou Y."/>
            <person name="Xue W."/>
            <person name="Luo G."/>
        </authorList>
    </citation>
    <scope>NUCLEOTIDE SEQUENCE [LARGE SCALE GENOMIC DNA]</scope>
    <source>
        <strain evidence="3 4">AM44-11BH</strain>
    </source>
</reference>
<keyword evidence="2" id="KW-0472">Membrane</keyword>
<dbReference type="InterPro" id="IPR023365">
    <property type="entry name" value="Sortase_dom-sf"/>
</dbReference>
<keyword evidence="2" id="KW-1133">Transmembrane helix</keyword>
<comment type="caution">
    <text evidence="3">The sequence shown here is derived from an EMBL/GenBank/DDBJ whole genome shotgun (WGS) entry which is preliminary data.</text>
</comment>
<evidence type="ECO:0000256" key="1">
    <source>
        <dbReference type="SAM" id="MobiDB-lite"/>
    </source>
</evidence>
<feature type="region of interest" description="Disordered" evidence="1">
    <location>
        <begin position="109"/>
        <end position="159"/>
    </location>
</feature>
<evidence type="ECO:0000313" key="3">
    <source>
        <dbReference type="EMBL" id="RHA20922.1"/>
    </source>
</evidence>
<dbReference type="EMBL" id="QSFD01000001">
    <property type="protein sequence ID" value="RHA20922.1"/>
    <property type="molecule type" value="Genomic_DNA"/>
</dbReference>
<name>A0A413RDR4_9FIRM</name>
<dbReference type="SUPFAM" id="SSF63817">
    <property type="entry name" value="Sortase"/>
    <property type="match status" value="1"/>
</dbReference>
<dbReference type="InterPro" id="IPR009835">
    <property type="entry name" value="SrtB"/>
</dbReference>
<dbReference type="Proteomes" id="UP000284779">
    <property type="component" value="Unassembled WGS sequence"/>
</dbReference>
<dbReference type="RefSeq" id="WP_117969386.1">
    <property type="nucleotide sequence ID" value="NZ_QSFD01000001.1"/>
</dbReference>
<dbReference type="AlphaFoldDB" id="A0A413RDR4"/>
<gene>
    <name evidence="3" type="ORF">DW944_01760</name>
</gene>
<organism evidence="3 4">
    <name type="scientific">Eubacterium ventriosum</name>
    <dbReference type="NCBI Taxonomy" id="39496"/>
    <lineage>
        <taxon>Bacteria</taxon>
        <taxon>Bacillati</taxon>
        <taxon>Bacillota</taxon>
        <taxon>Clostridia</taxon>
        <taxon>Eubacteriales</taxon>
        <taxon>Eubacteriaceae</taxon>
        <taxon>Eubacterium</taxon>
    </lineage>
</organism>
<evidence type="ECO:0000256" key="2">
    <source>
        <dbReference type="SAM" id="Phobius"/>
    </source>
</evidence>
<sequence>MKTNKKELGKEQNTKIESEKTENNKSIETDEKNSTTIEGKKTSLDDLSPKSKKFAKIYNAVRFLVIIAAGVALIYASYSLTESYLNYKDDEKKYASLNDMFVQDAKGNTGSDSSAGLNGNKALNNSEVSDSNSTANSTNSNTSNTGSSTTSSNSSSSDTLNYSADSKKWVWNYDAMLKYNDEAKGYIKLDGTRIQYPIFEHSDNKYYLKHGADKIYNGAGAIFIDYRTAGLEGDMCILYGHNMLDGSMFKEIMNFRDKDFCKKHPTFDIYIGRKHYIYYVFSVFSGKDVDEKIYQYGFENKSDFQSWIDRVYSKSTYKFDTRKPTTDDKIIMCSTCVDDYGNRQLVCMYRGEEVVD</sequence>
<keyword evidence="2" id="KW-0812">Transmembrane</keyword>
<feature type="region of interest" description="Disordered" evidence="1">
    <location>
        <begin position="1"/>
        <end position="44"/>
    </location>
</feature>
<evidence type="ECO:0000313" key="4">
    <source>
        <dbReference type="Proteomes" id="UP000284779"/>
    </source>
</evidence>
<keyword evidence="4" id="KW-1185">Reference proteome</keyword>
<feature type="compositionally biased region" description="Low complexity" evidence="1">
    <location>
        <begin position="129"/>
        <end position="159"/>
    </location>
</feature>
<dbReference type="Gene3D" id="2.40.260.10">
    <property type="entry name" value="Sortase"/>
    <property type="match status" value="1"/>
</dbReference>
<proteinExistence type="predicted"/>
<dbReference type="GO" id="GO:0016787">
    <property type="term" value="F:hydrolase activity"/>
    <property type="evidence" value="ECO:0007669"/>
    <property type="project" value="UniProtKB-KW"/>
</dbReference>
<accession>A0A413RDR4</accession>
<dbReference type="CDD" id="cd05826">
    <property type="entry name" value="Sortase_B"/>
    <property type="match status" value="1"/>
</dbReference>